<name>A0A183FY26_HELPZ</name>
<organism evidence="2 3">
    <name type="scientific">Heligmosomoides polygyrus</name>
    <name type="common">Parasitic roundworm</name>
    <dbReference type="NCBI Taxonomy" id="6339"/>
    <lineage>
        <taxon>Eukaryota</taxon>
        <taxon>Metazoa</taxon>
        <taxon>Ecdysozoa</taxon>
        <taxon>Nematoda</taxon>
        <taxon>Chromadorea</taxon>
        <taxon>Rhabditida</taxon>
        <taxon>Rhabditina</taxon>
        <taxon>Rhabditomorpha</taxon>
        <taxon>Strongyloidea</taxon>
        <taxon>Heligmosomidae</taxon>
        <taxon>Heligmosomoides</taxon>
    </lineage>
</organism>
<sequence length="211" mass="23439">MPISSAANGSIIHLITAIKLPVTIGKYTIHRQFWVAADTDCPAQLLLASDFIRQLNKTGLPFSLDLHKHIITIGQEHHNLVQVHSVTLREEASRHVTVDGTTTLSLRTTSVIRTRIHGFLPGELNEFLIEDNYRPADDLYIVGRTYVSPNTDGTCFINVINPSNTDILLKDKMKVAWATPALYSEVQILAVHSPHHANEDMTLNTTSPEAD</sequence>
<accession>A0A3P8D7B4</accession>
<dbReference type="AlphaFoldDB" id="A0A183FY26"/>
<gene>
    <name evidence="1" type="ORF">HPBE_LOCUS13513</name>
</gene>
<proteinExistence type="predicted"/>
<accession>A0A183FY26</accession>
<dbReference type="OrthoDB" id="5874204at2759"/>
<protein>
    <submittedName>
        <fullName evidence="1 3">Uncharacterized protein</fullName>
    </submittedName>
</protein>
<dbReference type="WBParaSite" id="HPBE_0001351201-mRNA-1">
    <property type="protein sequence ID" value="HPBE_0001351201-mRNA-1"/>
    <property type="gene ID" value="HPBE_0001351201"/>
</dbReference>
<reference evidence="1 2" key="1">
    <citation type="submission" date="2018-11" db="EMBL/GenBank/DDBJ databases">
        <authorList>
            <consortium name="Pathogen Informatics"/>
        </authorList>
    </citation>
    <scope>NUCLEOTIDE SEQUENCE [LARGE SCALE GENOMIC DNA]</scope>
</reference>
<dbReference type="Proteomes" id="UP000050761">
    <property type="component" value="Unassembled WGS sequence"/>
</dbReference>
<evidence type="ECO:0000313" key="3">
    <source>
        <dbReference type="WBParaSite" id="HPBE_0001351201-mRNA-1"/>
    </source>
</evidence>
<evidence type="ECO:0000313" key="2">
    <source>
        <dbReference type="Proteomes" id="UP000050761"/>
    </source>
</evidence>
<reference evidence="3" key="2">
    <citation type="submission" date="2019-09" db="UniProtKB">
        <authorList>
            <consortium name="WormBaseParasite"/>
        </authorList>
    </citation>
    <scope>IDENTIFICATION</scope>
</reference>
<keyword evidence="2" id="KW-1185">Reference proteome</keyword>
<evidence type="ECO:0000313" key="1">
    <source>
        <dbReference type="EMBL" id="VDO96438.1"/>
    </source>
</evidence>
<dbReference type="EMBL" id="UZAH01027951">
    <property type="protein sequence ID" value="VDO96438.1"/>
    <property type="molecule type" value="Genomic_DNA"/>
</dbReference>